<dbReference type="Proteomes" id="UP000722791">
    <property type="component" value="Unassembled WGS sequence"/>
</dbReference>
<evidence type="ECO:0000313" key="12">
    <source>
        <dbReference type="EMBL" id="GIL72712.1"/>
    </source>
</evidence>
<comment type="caution">
    <text evidence="12">The sequence shown here is derived from an EMBL/GenBank/DDBJ whole genome shotgun (WGS) entry which is preliminary data.</text>
</comment>
<protein>
    <submittedName>
        <fullName evidence="12">Uncharacterized protein</fullName>
    </submittedName>
</protein>
<dbReference type="EMBL" id="BNCP01000004">
    <property type="protein sequence ID" value="GIL72712.1"/>
    <property type="molecule type" value="Genomic_DNA"/>
</dbReference>
<organism evidence="12 14">
    <name type="scientific">Volvox reticuliferus</name>
    <dbReference type="NCBI Taxonomy" id="1737510"/>
    <lineage>
        <taxon>Eukaryota</taxon>
        <taxon>Viridiplantae</taxon>
        <taxon>Chlorophyta</taxon>
        <taxon>core chlorophytes</taxon>
        <taxon>Chlorophyceae</taxon>
        <taxon>CS clade</taxon>
        <taxon>Chlamydomonadales</taxon>
        <taxon>Volvocaceae</taxon>
        <taxon>Volvox</taxon>
    </lineage>
</organism>
<evidence type="ECO:0000313" key="13">
    <source>
        <dbReference type="EMBL" id="GIL99192.1"/>
    </source>
</evidence>
<evidence type="ECO:0000256" key="2">
    <source>
        <dbReference type="ARBA" id="ARBA00011003"/>
    </source>
</evidence>
<dbReference type="GO" id="GO:0005524">
    <property type="term" value="F:ATP binding"/>
    <property type="evidence" value="ECO:0007669"/>
    <property type="project" value="UniProtKB-KW"/>
</dbReference>
<feature type="region of interest" description="Disordered" evidence="9">
    <location>
        <begin position="120"/>
        <end position="150"/>
    </location>
</feature>
<reference evidence="12" key="1">
    <citation type="journal article" date="2021" name="Proc. Natl. Acad. Sci. U.S.A.">
        <title>Three genomes in the algal genus Volvox reveal the fate of a haploid sex-determining region after a transition to homothallism.</title>
        <authorList>
            <person name="Yamamoto K."/>
            <person name="Hamaji T."/>
            <person name="Kawai-Toyooka H."/>
            <person name="Matsuzaki R."/>
            <person name="Takahashi F."/>
            <person name="Nishimura Y."/>
            <person name="Kawachi M."/>
            <person name="Noguchi H."/>
            <person name="Minakuchi Y."/>
            <person name="Umen J.G."/>
            <person name="Toyoda A."/>
            <person name="Nozaki H."/>
        </authorList>
    </citation>
    <scope>NUCLEOTIDE SEQUENCE</scope>
    <source>
        <strain evidence="13">NIES-3785</strain>
        <strain evidence="12">NIES-3786</strain>
    </source>
</reference>
<accession>A0A8J4FIZ4</accession>
<feature type="domain" description="Clp1 P-loop" evidence="10">
    <location>
        <begin position="202"/>
        <end position="354"/>
    </location>
</feature>
<name>A0A8J4FIZ4_9CHLO</name>
<dbReference type="EMBL" id="BNCQ01000006">
    <property type="protein sequence ID" value="GIL99192.1"/>
    <property type="molecule type" value="Genomic_DNA"/>
</dbReference>
<evidence type="ECO:0000256" key="6">
    <source>
        <dbReference type="ARBA" id="ARBA00022777"/>
    </source>
</evidence>
<keyword evidence="8" id="KW-0539">Nucleus</keyword>
<keyword evidence="4" id="KW-0808">Transferase</keyword>
<feature type="region of interest" description="Disordered" evidence="9">
    <location>
        <begin position="383"/>
        <end position="417"/>
    </location>
</feature>
<dbReference type="GO" id="GO:0051731">
    <property type="term" value="F:polynucleotide 5'-hydroxyl-kinase activity"/>
    <property type="evidence" value="ECO:0007669"/>
    <property type="project" value="InterPro"/>
</dbReference>
<dbReference type="OrthoDB" id="2405412at2759"/>
<dbReference type="Proteomes" id="UP000747110">
    <property type="component" value="Unassembled WGS sequence"/>
</dbReference>
<evidence type="ECO:0000259" key="10">
    <source>
        <dbReference type="Pfam" id="PF16575"/>
    </source>
</evidence>
<keyword evidence="3" id="KW-0698">rRNA processing</keyword>
<evidence type="ECO:0000256" key="9">
    <source>
        <dbReference type="SAM" id="MobiDB-lite"/>
    </source>
</evidence>
<evidence type="ECO:0000256" key="3">
    <source>
        <dbReference type="ARBA" id="ARBA00022552"/>
    </source>
</evidence>
<feature type="domain" description="NOL9 C-terminal" evidence="11">
    <location>
        <begin position="563"/>
        <end position="608"/>
    </location>
</feature>
<keyword evidence="7" id="KW-0067">ATP-binding</keyword>
<dbReference type="GO" id="GO:0000448">
    <property type="term" value="P:cleavage in ITS2 between 5.8S rRNA and LSU-rRNA of tricistronic rRNA transcript (SSU-rRNA, 5.8S rRNA, LSU-rRNA)"/>
    <property type="evidence" value="ECO:0007669"/>
    <property type="project" value="TreeGrafter"/>
</dbReference>
<dbReference type="Pfam" id="PF25467">
    <property type="entry name" value="NOL9_C"/>
    <property type="match status" value="1"/>
</dbReference>
<dbReference type="PANTHER" id="PTHR12755:SF3">
    <property type="entry name" value="POLYNUCLEOTIDE 5'-HYDROXYL-KINASE NOL9"/>
    <property type="match status" value="1"/>
</dbReference>
<keyword evidence="6" id="KW-0418">Kinase</keyword>
<dbReference type="GO" id="GO:0005730">
    <property type="term" value="C:nucleolus"/>
    <property type="evidence" value="ECO:0007669"/>
    <property type="project" value="UniProtKB-SubCell"/>
</dbReference>
<dbReference type="InterPro" id="IPR057570">
    <property type="entry name" value="NOL9_C"/>
</dbReference>
<evidence type="ECO:0000256" key="4">
    <source>
        <dbReference type="ARBA" id="ARBA00022679"/>
    </source>
</evidence>
<sequence>MGHEKKKRKSGGAFPTQPLKERRIGIEYPSWKDYSGYTVLQLLESQNVLFVGEATLQVLHGAVRVAGKLVTVESPPLVLSTGGRFSLAISIVGEAYVTQVPFAASQEVVEVSLQSRPPLPQAVRSVGPVTDRQGPPTAQGGREGAAAALPSTAPSPCTFNLYHPTDQRAPPSMLVSKEWAQAVEDVCGAACSGVPLVLAVLGAKGVGKSSLARLAANRLLDECPVVAFLDADVGQPEFTPPGLLSLHLMEPGRPAVGPPHAHSRRPWASRFVGDVSPEHDPQLYLTAVQALYGSYWNWAQGLVAGGSAWPPLVVNTHGWVKGLGFDLLTQLLRVVAPTHIIQIRGRSERKNLPRGAFWCDLREAQAAASAPLALMTLETLVNTGPQTPGGQGAAGGRGPSGSAAAGGSGGGGAGSSSGVTLRPLKAVESRALAWHAWAKRVIGAEPAWGSYESEDFWHNAGELAALAPWRISLDDLHVQLLAGSLAPQQLGRLLNGAVVGLLATSPPPRQASHLGARQAASAAAAASTSMAWWDLDAEAATAAAAAYPRGRVSYIGASSTPPPLLPCVGLGIVRAVDMASRVAYVLTDVDADTLEFVGVMVVGRLELPWSLVVGGCVAWPYQQLFGLSAEATGAGTGKARKNLSRSSLVELAG</sequence>
<comment type="similarity">
    <text evidence="2">Belongs to the Clp1 family. NOL9/GRC3 subfamily.</text>
</comment>
<dbReference type="InterPro" id="IPR045116">
    <property type="entry name" value="Clp1/Grc3"/>
</dbReference>
<evidence type="ECO:0000313" key="14">
    <source>
        <dbReference type="Proteomes" id="UP000747110"/>
    </source>
</evidence>
<gene>
    <name evidence="12" type="ORF">Vretifemale_3016</name>
    <name evidence="13" type="ORF">Vretimale_4416</name>
</gene>
<dbReference type="AlphaFoldDB" id="A0A8J4FIZ4"/>
<evidence type="ECO:0000256" key="1">
    <source>
        <dbReference type="ARBA" id="ARBA00004604"/>
    </source>
</evidence>
<evidence type="ECO:0000256" key="7">
    <source>
        <dbReference type="ARBA" id="ARBA00022840"/>
    </source>
</evidence>
<evidence type="ECO:0000259" key="11">
    <source>
        <dbReference type="Pfam" id="PF25467"/>
    </source>
</evidence>
<feature type="compositionally biased region" description="Gly residues" evidence="9">
    <location>
        <begin position="387"/>
        <end position="415"/>
    </location>
</feature>
<dbReference type="Pfam" id="PF16575">
    <property type="entry name" value="CLP1_P"/>
    <property type="match status" value="1"/>
</dbReference>
<evidence type="ECO:0000256" key="8">
    <source>
        <dbReference type="ARBA" id="ARBA00023242"/>
    </source>
</evidence>
<dbReference type="Gene3D" id="3.40.50.300">
    <property type="entry name" value="P-loop containing nucleotide triphosphate hydrolases"/>
    <property type="match status" value="1"/>
</dbReference>
<dbReference type="InterPro" id="IPR032319">
    <property type="entry name" value="CLP1_P"/>
</dbReference>
<proteinExistence type="inferred from homology"/>
<comment type="subcellular location">
    <subcellularLocation>
        <location evidence="1">Nucleus</location>
        <location evidence="1">Nucleolus</location>
    </subcellularLocation>
</comment>
<evidence type="ECO:0000256" key="5">
    <source>
        <dbReference type="ARBA" id="ARBA00022741"/>
    </source>
</evidence>
<dbReference type="PANTHER" id="PTHR12755">
    <property type="entry name" value="CLEAVAGE/POLYADENYLATION FACTOR IA SUBUNIT CLP1P"/>
    <property type="match status" value="1"/>
</dbReference>
<dbReference type="InterPro" id="IPR027417">
    <property type="entry name" value="P-loop_NTPase"/>
</dbReference>
<keyword evidence="14" id="KW-1185">Reference proteome</keyword>
<keyword evidence="5" id="KW-0547">Nucleotide-binding</keyword>